<dbReference type="Proteomes" id="UP000079169">
    <property type="component" value="Unplaced"/>
</dbReference>
<feature type="domain" description="RRM" evidence="5">
    <location>
        <begin position="113"/>
        <end position="208"/>
    </location>
</feature>
<evidence type="ECO:0000259" key="5">
    <source>
        <dbReference type="PROSITE" id="PS50102"/>
    </source>
</evidence>
<dbReference type="SMART" id="SM00360">
    <property type="entry name" value="RRM"/>
    <property type="match status" value="3"/>
</dbReference>
<keyword evidence="2" id="KW-0677">Repeat</keyword>
<dbReference type="SUPFAM" id="SSF54928">
    <property type="entry name" value="RNA-binding domain, RBD"/>
    <property type="match status" value="2"/>
</dbReference>
<keyword evidence="6" id="KW-1185">Reference proteome</keyword>
<dbReference type="FunFam" id="3.30.70.330:FF:000480">
    <property type="entry name" value="Fne, isoform A"/>
    <property type="match status" value="1"/>
</dbReference>
<dbReference type="GeneID" id="103511165"/>
<dbReference type="GO" id="GO:0005634">
    <property type="term" value="C:nucleus"/>
    <property type="evidence" value="ECO:0007669"/>
    <property type="project" value="UniProtKB-ARBA"/>
</dbReference>
<dbReference type="InterPro" id="IPR003954">
    <property type="entry name" value="RRM_euk-type"/>
</dbReference>
<dbReference type="InterPro" id="IPR012677">
    <property type="entry name" value="Nucleotide-bd_a/b_plait_sf"/>
</dbReference>
<evidence type="ECO:0000313" key="6">
    <source>
        <dbReference type="Proteomes" id="UP000079169"/>
    </source>
</evidence>
<dbReference type="FunFam" id="3.30.70.330:FF:000006">
    <property type="entry name" value="ELAV-like 3"/>
    <property type="match status" value="1"/>
</dbReference>
<dbReference type="PaxDb" id="121845-A0A3Q0IX47"/>
<dbReference type="InterPro" id="IPR002343">
    <property type="entry name" value="Hud_Sxl_RNA"/>
</dbReference>
<keyword evidence="3 4" id="KW-0694">RNA-binding</keyword>
<dbReference type="PANTHER" id="PTHR10352">
    <property type="entry name" value="EUKARYOTIC TRANSLATION INITIATION FACTOR 3 SUBUNIT G"/>
    <property type="match status" value="1"/>
</dbReference>
<feature type="domain" description="RRM" evidence="5">
    <location>
        <begin position="265"/>
        <end position="343"/>
    </location>
</feature>
<dbReference type="GO" id="GO:0050686">
    <property type="term" value="P:negative regulation of mRNA processing"/>
    <property type="evidence" value="ECO:0007669"/>
    <property type="project" value="UniProtKB-ARBA"/>
</dbReference>
<proteinExistence type="inferred from homology"/>
<organism evidence="6 7">
    <name type="scientific">Diaphorina citri</name>
    <name type="common">Asian citrus psyllid</name>
    <dbReference type="NCBI Taxonomy" id="121845"/>
    <lineage>
        <taxon>Eukaryota</taxon>
        <taxon>Metazoa</taxon>
        <taxon>Ecdysozoa</taxon>
        <taxon>Arthropoda</taxon>
        <taxon>Hexapoda</taxon>
        <taxon>Insecta</taxon>
        <taxon>Pterygota</taxon>
        <taxon>Neoptera</taxon>
        <taxon>Paraneoptera</taxon>
        <taxon>Hemiptera</taxon>
        <taxon>Sternorrhyncha</taxon>
        <taxon>Psylloidea</taxon>
        <taxon>Psyllidae</taxon>
        <taxon>Diaphorininae</taxon>
        <taxon>Diaphorina</taxon>
    </lineage>
</organism>
<dbReference type="GO" id="GO:1990904">
    <property type="term" value="C:ribonucleoprotein complex"/>
    <property type="evidence" value="ECO:0007669"/>
    <property type="project" value="InterPro"/>
</dbReference>
<dbReference type="PROSITE" id="PS50102">
    <property type="entry name" value="RRM"/>
    <property type="match status" value="3"/>
</dbReference>
<sequence length="349" mass="39011">MMKHEEMYNTTQSHRSTYQSDVNEQNSNLIVNYVPQTMTQEELQHLFSSVGEVESCKLIRDKTTAQSLGYGFVNYYRTEDAERAIIELNGLKLQNKSIKVSYARPSSEAIKRANLYVSGLPKHMTQEDLENLFRPYGTIITSRILCDKMASENVRSFVSGTPEIPQISKGIGFVRFNQHIEAEHAMQELNGTIPEGASEPITVKFANSPAGRAKALAANLNAQAAAMRHFGNPLHHSARFKFAPLTADLLNNSMLPPKSLHGSGWCIFVYNLAPETEDNVLWQLFGPFGAVQNVKVVRDPQTYKCKGFGFVCMTNYDEAVFAIQSLNGYALGDRLLQVSFKTHKPLPPV</sequence>
<dbReference type="CDD" id="cd12650">
    <property type="entry name" value="RRM1_Hu"/>
    <property type="match status" value="1"/>
</dbReference>
<dbReference type="SMART" id="SM00361">
    <property type="entry name" value="RRM_1"/>
    <property type="match status" value="2"/>
</dbReference>
<name>A0A3Q0IX47_DIACI</name>
<dbReference type="CDD" id="cd12652">
    <property type="entry name" value="RRM2_Hu"/>
    <property type="match status" value="1"/>
</dbReference>
<feature type="domain" description="RRM" evidence="5">
    <location>
        <begin position="27"/>
        <end position="105"/>
    </location>
</feature>
<dbReference type="InterPro" id="IPR035979">
    <property type="entry name" value="RBD_domain_sf"/>
</dbReference>
<dbReference type="PRINTS" id="PR00961">
    <property type="entry name" value="HUDSXLRNA"/>
</dbReference>
<protein>
    <submittedName>
        <fullName evidence="7">ELAV-like protein 3 isoform X1</fullName>
    </submittedName>
</protein>
<dbReference type="InterPro" id="IPR034775">
    <property type="entry name" value="Elav_RRM1"/>
</dbReference>
<evidence type="ECO:0000256" key="4">
    <source>
        <dbReference type="PROSITE-ProRule" id="PRU00176"/>
    </source>
</evidence>
<dbReference type="CDD" id="cd12377">
    <property type="entry name" value="RRM3_Hu"/>
    <property type="match status" value="1"/>
</dbReference>
<comment type="similarity">
    <text evidence="1">Belongs to the RRM elav family.</text>
</comment>
<dbReference type="GO" id="GO:0008266">
    <property type="term" value="F:poly(U) RNA binding"/>
    <property type="evidence" value="ECO:0007669"/>
    <property type="project" value="UniProtKB-ARBA"/>
</dbReference>
<reference evidence="7" key="1">
    <citation type="submission" date="2025-08" db="UniProtKB">
        <authorList>
            <consortium name="RefSeq"/>
        </authorList>
    </citation>
    <scope>IDENTIFICATION</scope>
</reference>
<dbReference type="Gene3D" id="3.30.70.330">
    <property type="match status" value="3"/>
</dbReference>
<dbReference type="Pfam" id="PF00076">
    <property type="entry name" value="RRM_1"/>
    <property type="match status" value="4"/>
</dbReference>
<dbReference type="NCBIfam" id="TIGR01661">
    <property type="entry name" value="ELAV_HUD_SF"/>
    <property type="match status" value="1"/>
</dbReference>
<dbReference type="RefSeq" id="XP_026680816.1">
    <property type="nucleotide sequence ID" value="XM_026825015.1"/>
</dbReference>
<accession>A0A3Q0IX47</accession>
<dbReference type="InterPro" id="IPR000504">
    <property type="entry name" value="RRM_dom"/>
</dbReference>
<evidence type="ECO:0000256" key="1">
    <source>
        <dbReference type="ARBA" id="ARBA00006266"/>
    </source>
</evidence>
<evidence type="ECO:0000256" key="3">
    <source>
        <dbReference type="ARBA" id="ARBA00022884"/>
    </source>
</evidence>
<dbReference type="STRING" id="121845.A0A3Q0IX47"/>
<gene>
    <name evidence="7" type="primary">LOC103511165</name>
</gene>
<dbReference type="FunFam" id="3.30.70.330:FF:000205">
    <property type="entry name" value="Sex lethal, isoform B"/>
    <property type="match status" value="1"/>
</dbReference>
<evidence type="ECO:0000313" key="7">
    <source>
        <dbReference type="RefSeq" id="XP_026680816.1"/>
    </source>
</evidence>
<evidence type="ECO:0000256" key="2">
    <source>
        <dbReference type="ARBA" id="ARBA00022737"/>
    </source>
</evidence>
<dbReference type="AlphaFoldDB" id="A0A3Q0IX47"/>
<dbReference type="InterPro" id="IPR006548">
    <property type="entry name" value="ELAD_HU_SF"/>
</dbReference>